<dbReference type="RefSeq" id="WP_262435307.1">
    <property type="nucleotide sequence ID" value="NZ_JACRTF010000001.1"/>
</dbReference>
<keyword evidence="3" id="KW-0472">Membrane</keyword>
<dbReference type="GO" id="GO:0003677">
    <property type="term" value="F:DNA binding"/>
    <property type="evidence" value="ECO:0007669"/>
    <property type="project" value="InterPro"/>
</dbReference>
<dbReference type="Proteomes" id="UP000651085">
    <property type="component" value="Unassembled WGS sequence"/>
</dbReference>
<dbReference type="InterPro" id="IPR036388">
    <property type="entry name" value="WH-like_DNA-bd_sf"/>
</dbReference>
<comment type="caution">
    <text evidence="5">The sequence shown here is derived from an EMBL/GenBank/DDBJ whole genome shotgun (WGS) entry which is preliminary data.</text>
</comment>
<dbReference type="AlphaFoldDB" id="A0A926IRZ1"/>
<reference evidence="5" key="1">
    <citation type="submission" date="2020-08" db="EMBL/GenBank/DDBJ databases">
        <title>Genome public.</title>
        <authorList>
            <person name="Liu C."/>
            <person name="Sun Q."/>
        </authorList>
    </citation>
    <scope>NUCLEOTIDE SEQUENCE</scope>
    <source>
        <strain evidence="5">N12</strain>
    </source>
</reference>
<sequence>MNLCINTKPCNLVNKSYGVKYFLIVLFFSLAQICSASKNDNRLAILSEVSSSIKEYTNIPFAQNIRLKLDSIIKAGHYDEDGFVRVISAVGELYHKEGKLTKAIELYQKVVVYYEQKNNPTQEEIHSLIHFYIPLGASHEELGLWKDAMPYYLKALSLSEKYGIDEYKAMIYNNIGVVYYNQNKLEKSKDYMLKAIDMNMRNNNRKELFNNYNNLAGIYLQTKDENKALDYALQALQLLDKQKDADLYYCMQTNIANLYYIKKDYSLAISYSKNAMFYQEAFGFGSDLIQTYKLYSDICDKIGQKDSSFIYLQKALKASQALENKRMESDIRRNLADFYRKNNNFKKAYEALNLSLIQAHSIFKEDNDQKADNIERLYLAENKIRENELLVKDVSLQKLMANRLWIIMLTCILCLVVVALLLIYHFKNKERQRKIEAELVEHQKQLFEKEKKMQVQKEEDLKCILDQRNKELTSYTLSMMKTNEFISDVNEEFKQVLHELNPRDQEQKAHMQKIQVKLQRQSSTNDWDEFRCYFEQVHPSFYQKLEQNYPNLTIKEKRLCAFLRLGLSPKDIANITFKEVRSVETVRNRLRKKLGIDNDEKLIEFLSQI</sequence>
<keyword evidence="2" id="KW-0175">Coiled coil</keyword>
<keyword evidence="6" id="KW-1185">Reference proteome</keyword>
<dbReference type="GO" id="GO:0006355">
    <property type="term" value="P:regulation of DNA-templated transcription"/>
    <property type="evidence" value="ECO:0007669"/>
    <property type="project" value="InterPro"/>
</dbReference>
<feature type="transmembrane region" description="Helical" evidence="3">
    <location>
        <begin position="404"/>
        <end position="424"/>
    </location>
</feature>
<dbReference type="Pfam" id="PF13424">
    <property type="entry name" value="TPR_12"/>
    <property type="match status" value="1"/>
</dbReference>
<dbReference type="Gene3D" id="1.25.40.10">
    <property type="entry name" value="Tetratricopeptide repeat domain"/>
    <property type="match status" value="2"/>
</dbReference>
<dbReference type="SUPFAM" id="SSF46894">
    <property type="entry name" value="C-terminal effector domain of the bipartite response regulators"/>
    <property type="match status" value="1"/>
</dbReference>
<keyword evidence="3" id="KW-0812">Transmembrane</keyword>
<dbReference type="SMART" id="SM00421">
    <property type="entry name" value="HTH_LUXR"/>
    <property type="match status" value="1"/>
</dbReference>
<protein>
    <submittedName>
        <fullName evidence="5">Tetratricopeptide repeat protein</fullName>
    </submittedName>
</protein>
<feature type="repeat" description="TPR" evidence="1">
    <location>
        <begin position="84"/>
        <end position="117"/>
    </location>
</feature>
<dbReference type="InterPro" id="IPR016032">
    <property type="entry name" value="Sig_transdc_resp-reg_C-effctor"/>
</dbReference>
<dbReference type="InterPro" id="IPR011990">
    <property type="entry name" value="TPR-like_helical_dom_sf"/>
</dbReference>
<name>A0A926IRZ1_9BACT</name>
<dbReference type="PANTHER" id="PTHR10098:SF108">
    <property type="entry name" value="TETRATRICOPEPTIDE REPEAT PROTEIN 28"/>
    <property type="match status" value="1"/>
</dbReference>
<dbReference type="SUPFAM" id="SSF48452">
    <property type="entry name" value="TPR-like"/>
    <property type="match status" value="2"/>
</dbReference>
<accession>A0A926IRZ1</accession>
<dbReference type="Gene3D" id="1.10.10.10">
    <property type="entry name" value="Winged helix-like DNA-binding domain superfamily/Winged helix DNA-binding domain"/>
    <property type="match status" value="1"/>
</dbReference>
<evidence type="ECO:0000259" key="4">
    <source>
        <dbReference type="SMART" id="SM00421"/>
    </source>
</evidence>
<evidence type="ECO:0000256" key="3">
    <source>
        <dbReference type="SAM" id="Phobius"/>
    </source>
</evidence>
<evidence type="ECO:0000313" key="6">
    <source>
        <dbReference type="Proteomes" id="UP000651085"/>
    </source>
</evidence>
<dbReference type="InterPro" id="IPR000792">
    <property type="entry name" value="Tscrpt_reg_LuxR_C"/>
</dbReference>
<keyword evidence="1" id="KW-0802">TPR repeat</keyword>
<dbReference type="InterPro" id="IPR019734">
    <property type="entry name" value="TPR_rpt"/>
</dbReference>
<feature type="repeat" description="TPR" evidence="1">
    <location>
        <begin position="169"/>
        <end position="202"/>
    </location>
</feature>
<evidence type="ECO:0000256" key="2">
    <source>
        <dbReference type="SAM" id="Coils"/>
    </source>
</evidence>
<dbReference type="EMBL" id="JACRTF010000001">
    <property type="protein sequence ID" value="MBC8594208.1"/>
    <property type="molecule type" value="Genomic_DNA"/>
</dbReference>
<dbReference type="PROSITE" id="PS50005">
    <property type="entry name" value="TPR"/>
    <property type="match status" value="3"/>
</dbReference>
<evidence type="ECO:0000313" key="5">
    <source>
        <dbReference type="EMBL" id="MBC8594208.1"/>
    </source>
</evidence>
<evidence type="ECO:0000256" key="1">
    <source>
        <dbReference type="PROSITE-ProRule" id="PRU00339"/>
    </source>
</evidence>
<gene>
    <name evidence="5" type="ORF">H8744_13330</name>
</gene>
<feature type="repeat" description="TPR" evidence="1">
    <location>
        <begin position="129"/>
        <end position="162"/>
    </location>
</feature>
<feature type="coiled-coil region" evidence="2">
    <location>
        <begin position="432"/>
        <end position="459"/>
    </location>
</feature>
<proteinExistence type="predicted"/>
<feature type="domain" description="HTH luxR-type" evidence="4">
    <location>
        <begin position="549"/>
        <end position="606"/>
    </location>
</feature>
<dbReference type="SMART" id="SM00028">
    <property type="entry name" value="TPR"/>
    <property type="match status" value="6"/>
</dbReference>
<organism evidence="5 6">
    <name type="scientific">Jilunia laotingensis</name>
    <dbReference type="NCBI Taxonomy" id="2763675"/>
    <lineage>
        <taxon>Bacteria</taxon>
        <taxon>Pseudomonadati</taxon>
        <taxon>Bacteroidota</taxon>
        <taxon>Bacteroidia</taxon>
        <taxon>Bacteroidales</taxon>
        <taxon>Bacteroidaceae</taxon>
        <taxon>Jilunia</taxon>
    </lineage>
</organism>
<dbReference type="PANTHER" id="PTHR10098">
    <property type="entry name" value="RAPSYN-RELATED"/>
    <property type="match status" value="1"/>
</dbReference>
<keyword evidence="3" id="KW-1133">Transmembrane helix</keyword>